<keyword evidence="2" id="KW-1185">Reference proteome</keyword>
<evidence type="ECO:0000313" key="1">
    <source>
        <dbReference type="EMBL" id="MFC0565106.1"/>
    </source>
</evidence>
<sequence>MGTDAWRNWRAFQAGQAELENFDDELQSDVPFVGGPASFGPYTLSTVIRDSDTVGPAIALHAGIHTNLIPEVVVEGKLAESDSSAYHGGSMTDEIAALVSLELGVRLRLAGTTRLSGIHDERDSARAPILFEVPRLTRPGRPGREQIPAAVARRADVAALRRLSMFAEINEIAQVELVRAARSYAAALWWANEDPNQAWLQFVTAVETAATCRQRLTAEPIDLLREHWPELWNELQHGSERARTRIASVLAEQTKATRKFIDFLTECAPEPPDERMEYGQLDWSKMRRHISVIYGHRSKALHTGKPFPMPMLSEPRRDNSGTFQEIPWGLNSGGLGGVWKASETPMLLSTFEYITRGALLRWWDELTSAASAVAGPATLLD</sequence>
<evidence type="ECO:0008006" key="3">
    <source>
        <dbReference type="Google" id="ProtNLM"/>
    </source>
</evidence>
<gene>
    <name evidence="1" type="ORF">ACFFHU_13295</name>
</gene>
<reference evidence="1 2" key="1">
    <citation type="submission" date="2024-09" db="EMBL/GenBank/DDBJ databases">
        <authorList>
            <person name="Sun Q."/>
            <person name="Mori K."/>
        </authorList>
    </citation>
    <scope>NUCLEOTIDE SEQUENCE [LARGE SCALE GENOMIC DNA]</scope>
    <source>
        <strain evidence="1 2">TBRC 2205</strain>
    </source>
</reference>
<name>A0ABV6NWF9_9ACTN</name>
<comment type="caution">
    <text evidence="1">The sequence shown here is derived from an EMBL/GenBank/DDBJ whole genome shotgun (WGS) entry which is preliminary data.</text>
</comment>
<evidence type="ECO:0000313" key="2">
    <source>
        <dbReference type="Proteomes" id="UP001589894"/>
    </source>
</evidence>
<dbReference type="RefSeq" id="WP_377338645.1">
    <property type="nucleotide sequence ID" value="NZ_JBHLUE010000011.1"/>
</dbReference>
<dbReference type="EMBL" id="JBHLUE010000011">
    <property type="protein sequence ID" value="MFC0565106.1"/>
    <property type="molecule type" value="Genomic_DNA"/>
</dbReference>
<dbReference type="Proteomes" id="UP001589894">
    <property type="component" value="Unassembled WGS sequence"/>
</dbReference>
<protein>
    <recommendedName>
        <fullName evidence="3">Apea-like HEPN domain-containing protein</fullName>
    </recommendedName>
</protein>
<accession>A0ABV6NWF9</accession>
<proteinExistence type="predicted"/>
<organism evidence="1 2">
    <name type="scientific">Plantactinospora siamensis</name>
    <dbReference type="NCBI Taxonomy" id="555372"/>
    <lineage>
        <taxon>Bacteria</taxon>
        <taxon>Bacillati</taxon>
        <taxon>Actinomycetota</taxon>
        <taxon>Actinomycetes</taxon>
        <taxon>Micromonosporales</taxon>
        <taxon>Micromonosporaceae</taxon>
        <taxon>Plantactinospora</taxon>
    </lineage>
</organism>